<dbReference type="GO" id="GO:0008299">
    <property type="term" value="P:isoprenoid biosynthetic process"/>
    <property type="evidence" value="ECO:0007669"/>
    <property type="project" value="TreeGrafter"/>
</dbReference>
<dbReference type="GO" id="GO:0006744">
    <property type="term" value="P:ubiquinone biosynthetic process"/>
    <property type="evidence" value="ECO:0007669"/>
    <property type="project" value="TreeGrafter"/>
</dbReference>
<dbReference type="GO" id="GO:0004659">
    <property type="term" value="F:prenyltransferase activity"/>
    <property type="evidence" value="ECO:0007669"/>
    <property type="project" value="TreeGrafter"/>
</dbReference>
<dbReference type="GO" id="GO:0005739">
    <property type="term" value="C:mitochondrion"/>
    <property type="evidence" value="ECO:0007669"/>
    <property type="project" value="TreeGrafter"/>
</dbReference>
<evidence type="ECO:0000313" key="1">
    <source>
        <dbReference type="EMBL" id="KAF6507105.1"/>
    </source>
</evidence>
<dbReference type="AlphaFoldDB" id="A0A7J8KE41"/>
<dbReference type="GO" id="GO:1990234">
    <property type="term" value="C:transferase complex"/>
    <property type="evidence" value="ECO:0007669"/>
    <property type="project" value="TreeGrafter"/>
</dbReference>
<dbReference type="PANTHER" id="PTHR12001">
    <property type="entry name" value="GERANYLGERANYL PYROPHOSPHATE SYNTHASE"/>
    <property type="match status" value="1"/>
</dbReference>
<evidence type="ECO:0000313" key="2">
    <source>
        <dbReference type="Proteomes" id="UP000593571"/>
    </source>
</evidence>
<name>A0A7J8KE41_ROUAE</name>
<comment type="caution">
    <text evidence="1">The sequence shown here is derived from an EMBL/GenBank/DDBJ whole genome shotgun (WGS) entry which is preliminary data.</text>
</comment>
<sequence length="104" mass="11746">MGLWQLLMRLPRYLGASGPPRRPWWSPSFGNISSVGSWRGQPSKSPAHWNQVVSEAEKIVGYPTSFMSLRCLLSDELSNIAMQVRKLVGTQHPLLTTARLSYLY</sequence>
<proteinExistence type="predicted"/>
<accession>A0A7J8KE41</accession>
<dbReference type="EMBL" id="JACASE010000001">
    <property type="protein sequence ID" value="KAF6507105.1"/>
    <property type="molecule type" value="Genomic_DNA"/>
</dbReference>
<reference evidence="1 2" key="1">
    <citation type="journal article" date="2020" name="Nature">
        <title>Six reference-quality genomes reveal evolution of bat adaptations.</title>
        <authorList>
            <person name="Jebb D."/>
            <person name="Huang Z."/>
            <person name="Pippel M."/>
            <person name="Hughes G.M."/>
            <person name="Lavrichenko K."/>
            <person name="Devanna P."/>
            <person name="Winkler S."/>
            <person name="Jermiin L.S."/>
            <person name="Skirmuntt E.C."/>
            <person name="Katzourakis A."/>
            <person name="Burkitt-Gray L."/>
            <person name="Ray D.A."/>
            <person name="Sullivan K.A.M."/>
            <person name="Roscito J.G."/>
            <person name="Kirilenko B.M."/>
            <person name="Davalos L.M."/>
            <person name="Corthals A.P."/>
            <person name="Power M.L."/>
            <person name="Jones G."/>
            <person name="Ransome R.D."/>
            <person name="Dechmann D.K.N."/>
            <person name="Locatelli A.G."/>
            <person name="Puechmaille S.J."/>
            <person name="Fedrigo O."/>
            <person name="Jarvis E.D."/>
            <person name="Hiller M."/>
            <person name="Vernes S.C."/>
            <person name="Myers E.W."/>
            <person name="Teeling E.C."/>
        </authorList>
    </citation>
    <scope>NUCLEOTIDE SEQUENCE [LARGE SCALE GENOMIC DNA]</scope>
    <source>
        <strain evidence="1">MRouAeg1</strain>
        <tissue evidence="1">Muscle</tissue>
    </source>
</reference>
<organism evidence="1 2">
    <name type="scientific">Rousettus aegyptiacus</name>
    <name type="common">Egyptian fruit bat</name>
    <name type="synonym">Pteropus aegyptiacus</name>
    <dbReference type="NCBI Taxonomy" id="9407"/>
    <lineage>
        <taxon>Eukaryota</taxon>
        <taxon>Metazoa</taxon>
        <taxon>Chordata</taxon>
        <taxon>Craniata</taxon>
        <taxon>Vertebrata</taxon>
        <taxon>Euteleostomi</taxon>
        <taxon>Mammalia</taxon>
        <taxon>Eutheria</taxon>
        <taxon>Laurasiatheria</taxon>
        <taxon>Chiroptera</taxon>
        <taxon>Yinpterochiroptera</taxon>
        <taxon>Pteropodoidea</taxon>
        <taxon>Pteropodidae</taxon>
        <taxon>Rousettinae</taxon>
        <taxon>Rousettus</taxon>
    </lineage>
</organism>
<keyword evidence="2" id="KW-1185">Reference proteome</keyword>
<dbReference type="Proteomes" id="UP000593571">
    <property type="component" value="Unassembled WGS sequence"/>
</dbReference>
<dbReference type="PANTHER" id="PTHR12001:SF55">
    <property type="entry name" value="ALL TRANS-POLYPRENYL-DIPHOSPHATE SYNTHASE PDSS2"/>
    <property type="match status" value="1"/>
</dbReference>
<protein>
    <submittedName>
        <fullName evidence="1">Decaprenyl diphosphate synthase subunit 2</fullName>
    </submittedName>
</protein>
<gene>
    <name evidence="1" type="ORF">HJG63_015108</name>
</gene>